<organism evidence="2 3">
    <name type="scientific">Plasmodium gonderi</name>
    <dbReference type="NCBI Taxonomy" id="77519"/>
    <lineage>
        <taxon>Eukaryota</taxon>
        <taxon>Sar</taxon>
        <taxon>Alveolata</taxon>
        <taxon>Apicomplexa</taxon>
        <taxon>Aconoidasida</taxon>
        <taxon>Haemosporida</taxon>
        <taxon>Plasmodiidae</taxon>
        <taxon>Plasmodium</taxon>
        <taxon>Plasmodium (Plasmodium)</taxon>
    </lineage>
</organism>
<feature type="compositionally biased region" description="Low complexity" evidence="1">
    <location>
        <begin position="53"/>
        <end position="65"/>
    </location>
</feature>
<protein>
    <submittedName>
        <fullName evidence="2">Uncharacterized protein</fullName>
    </submittedName>
</protein>
<feature type="region of interest" description="Disordered" evidence="1">
    <location>
        <begin position="45"/>
        <end position="109"/>
    </location>
</feature>
<proteinExistence type="predicted"/>
<keyword evidence="3" id="KW-1185">Reference proteome</keyword>
<evidence type="ECO:0000256" key="1">
    <source>
        <dbReference type="SAM" id="MobiDB-lite"/>
    </source>
</evidence>
<evidence type="ECO:0000313" key="2">
    <source>
        <dbReference type="EMBL" id="GAW82588.1"/>
    </source>
</evidence>
<sequence length="357" mass="41747">MNAMMEDKRNEFSFENEEFEDVEHAYDNFNSEVHVHMGLNGENESDVMIDDFSSSGSECSGSWESLNKDDCDNENSDTDRKSENDGVGDNDEMSEGKKKKKKKGESKKGKKDNDIKLAVKIALQVLLKNQPFPVKREELFSAIIMYVPNCNNNTKKKKLILKLLKKKVKNILALNLLTLNSKTKTEYVLTQNITYKKHNDFLFSNLDHNIRGFLIFLIPFFKVFHNKIPLSYLLYELSNIGYKSLKTKEEIVKILNSPNVFTSIVNHIIMSKQLVDPLDYLIYSKKLSYIDFSNNHQYDENSMDGFYCIPTARFEKEINIRHYILDIMNVPNKKFQLKDMYVLFEEKYFLDLNYDNL</sequence>
<comment type="caution">
    <text evidence="2">The sequence shown here is derived from an EMBL/GenBank/DDBJ whole genome shotgun (WGS) entry which is preliminary data.</text>
</comment>
<accession>A0A1Y1JLT0</accession>
<reference evidence="3" key="1">
    <citation type="submission" date="2017-04" db="EMBL/GenBank/DDBJ databases">
        <title>Plasmodium gonderi genome.</title>
        <authorList>
            <person name="Arisue N."/>
            <person name="Honma H."/>
            <person name="Kawai S."/>
            <person name="Tougan T."/>
            <person name="Tanabe K."/>
            <person name="Horii T."/>
        </authorList>
    </citation>
    <scope>NUCLEOTIDE SEQUENCE [LARGE SCALE GENOMIC DNA]</scope>
    <source>
        <strain evidence="3">ATCC 30045</strain>
    </source>
</reference>
<feature type="compositionally biased region" description="Basic residues" evidence="1">
    <location>
        <begin position="97"/>
        <end position="109"/>
    </location>
</feature>
<dbReference type="RefSeq" id="XP_028545177.1">
    <property type="nucleotide sequence ID" value="XM_028689376.1"/>
</dbReference>
<dbReference type="OrthoDB" id="360261at2759"/>
<dbReference type="GeneID" id="39749325"/>
<name>A0A1Y1JLT0_PLAGO</name>
<dbReference type="OMA" id="NIFVPNC"/>
<dbReference type="Proteomes" id="UP000195521">
    <property type="component" value="Unassembled WGS sequence"/>
</dbReference>
<evidence type="ECO:0000313" key="3">
    <source>
        <dbReference type="Proteomes" id="UP000195521"/>
    </source>
</evidence>
<gene>
    <name evidence="2" type="ORF">PGO_125860</name>
</gene>
<dbReference type="AlphaFoldDB" id="A0A1Y1JLT0"/>
<dbReference type="EMBL" id="BDQF01000013">
    <property type="protein sequence ID" value="GAW82588.1"/>
    <property type="molecule type" value="Genomic_DNA"/>
</dbReference>